<reference evidence="2 3" key="1">
    <citation type="submission" date="2019-12" db="EMBL/GenBank/DDBJ databases">
        <title>Maritimibacter sp. nov. sp. isolated from sea sand.</title>
        <authorList>
            <person name="Kim J."/>
            <person name="Jeong S.E."/>
            <person name="Jung H.S."/>
            <person name="Jeon C.O."/>
        </authorList>
    </citation>
    <scope>NUCLEOTIDE SEQUENCE [LARGE SCALE GENOMIC DNA]</scope>
    <source>
        <strain evidence="2 3">DP07</strain>
    </source>
</reference>
<evidence type="ECO:0000313" key="2">
    <source>
        <dbReference type="EMBL" id="MZR14892.1"/>
    </source>
</evidence>
<keyword evidence="1" id="KW-0732">Signal</keyword>
<evidence type="ECO:0000313" key="3">
    <source>
        <dbReference type="Proteomes" id="UP000467322"/>
    </source>
</evidence>
<evidence type="ECO:0000256" key="1">
    <source>
        <dbReference type="SAM" id="SignalP"/>
    </source>
</evidence>
<dbReference type="AlphaFoldDB" id="A0A845M6L1"/>
<dbReference type="Proteomes" id="UP000467322">
    <property type="component" value="Unassembled WGS sequence"/>
</dbReference>
<proteinExistence type="predicted"/>
<dbReference type="EMBL" id="WTUX01000019">
    <property type="protein sequence ID" value="MZR14892.1"/>
    <property type="molecule type" value="Genomic_DNA"/>
</dbReference>
<keyword evidence="3" id="KW-1185">Reference proteome</keyword>
<feature type="chain" id="PRO_5032687509" description="Group 4 capsule polysaccharide lipoprotein gfcB, YjbF" evidence="1">
    <location>
        <begin position="17"/>
        <end position="198"/>
    </location>
</feature>
<organism evidence="2 3">
    <name type="scientific">Maritimibacter harenae</name>
    <dbReference type="NCBI Taxonomy" id="2606218"/>
    <lineage>
        <taxon>Bacteria</taxon>
        <taxon>Pseudomonadati</taxon>
        <taxon>Pseudomonadota</taxon>
        <taxon>Alphaproteobacteria</taxon>
        <taxon>Rhodobacterales</taxon>
        <taxon>Roseobacteraceae</taxon>
        <taxon>Maritimibacter</taxon>
    </lineage>
</organism>
<gene>
    <name evidence="2" type="ORF">GQE99_17860</name>
</gene>
<feature type="signal peptide" evidence="1">
    <location>
        <begin position="1"/>
        <end position="16"/>
    </location>
</feature>
<comment type="caution">
    <text evidence="2">The sequence shown here is derived from an EMBL/GenBank/DDBJ whole genome shotgun (WGS) entry which is preliminary data.</text>
</comment>
<evidence type="ECO:0008006" key="4">
    <source>
        <dbReference type="Google" id="ProtNLM"/>
    </source>
</evidence>
<dbReference type="RefSeq" id="WP_161353061.1">
    <property type="nucleotide sequence ID" value="NZ_WTUX01000019.1"/>
</dbReference>
<sequence>MRLIALLTCLASPALATCPTAADLPAGVILVQNEPTFIRADFDLTARGLREVRLTRTPGAGNKVEARVADHVLTPALIDRVEGRSILTYDADVAALDDLDRAGEARLSALITSETEGDRRRDLLFIYRGAGQAEILNCTYDTWTVRELRASDSEITTFEHSYAPALRLVLASREVLVDGAERVLFDYTWIGTAADVAR</sequence>
<protein>
    <recommendedName>
        <fullName evidence="4">Group 4 capsule polysaccharide lipoprotein gfcB, YjbF</fullName>
    </recommendedName>
</protein>
<accession>A0A845M6L1</accession>
<name>A0A845M6L1_9RHOB</name>